<sequence>MLIGRASELTVLGAELARIEAGHRLLHVNGPAGIGKTTLVRHFLSESLVASLTARAAEEESGLPYGLLAQLVADGTGPELLQNLLRQVEDRPLVLVIDDAQWADGESLRALAFALRRLGSARLLTVIVTRSGTRLPTTFEHFLRDAHTVRLELPGLRPAELRELADALGTGPITARMAERLHAHTGGNPTHARALLARYPTDVLDSAVPLPAPPGYPVPALTPVARTLVEAASVLGVTAPLSLVAELADLTDPLPALDEAVAAGLLQERRTVGALGVHFPDRLRWAAVYHSLRPAARTLLHERATRLAGTEADTLWHRMQAATRPDARLAADLAGYARRQATNGHWTTAADHLAHATHLTPAPSLPAGGAGPACLLKAELVEALLADGRVEDAAALSAELADCPDPAVAAYAAGAVAHVADRLPEAVNLLTDAYEECGARQGDSSEPCGSWRADSSRLSGWAGTRLALLHLLDGRLAEGLEWARRVRTDLTGLLAFGATRHAAPLGRAVLQIWTDDLANGRHVLGGLAARAAELPVPARIAALVMLGQADHRLGDWAGAQAHAEAAAALADESGHAWLAGWAHATAAVVAAGQGEQARAEAHLRTTGTSALARVHLAWAQACLSHAQGDHGAVVAALMPLEATGRPPEPGVVPWPDLLAEALVALGRHERARAVLDRVQEVAEARQRHSALAALARARGVLHAALGEQETAEEWFETGLRHAGKVAMPFETARLQLAFGAFLRRAGRRTAAADLIELARTGFEQLGARPFEERCTQELAACGLNRRQDALGLTPQEQAVTRLVATGLTNNQVARELTLSVKTVEYHLSHAYTKLGVTSRTALAALVARGLP</sequence>
<dbReference type="InterPro" id="IPR041664">
    <property type="entry name" value="AAA_16"/>
</dbReference>
<keyword evidence="5" id="KW-1185">Reference proteome</keyword>
<dbReference type="InterPro" id="IPR027417">
    <property type="entry name" value="P-loop_NTPase"/>
</dbReference>
<dbReference type="PROSITE" id="PS50043">
    <property type="entry name" value="HTH_LUXR_2"/>
    <property type="match status" value="1"/>
</dbReference>
<dbReference type="SUPFAM" id="SSF48452">
    <property type="entry name" value="TPR-like"/>
    <property type="match status" value="1"/>
</dbReference>
<dbReference type="Gene3D" id="1.10.10.10">
    <property type="entry name" value="Winged helix-like DNA-binding domain superfamily/Winged helix DNA-binding domain"/>
    <property type="match status" value="1"/>
</dbReference>
<keyword evidence="2" id="KW-0067">ATP-binding</keyword>
<dbReference type="PANTHER" id="PTHR16305">
    <property type="entry name" value="TESTICULAR SOLUBLE ADENYLYL CYCLASE"/>
    <property type="match status" value="1"/>
</dbReference>
<dbReference type="InterPro" id="IPR036388">
    <property type="entry name" value="WH-like_DNA-bd_sf"/>
</dbReference>
<dbReference type="RefSeq" id="WP_103964253.1">
    <property type="nucleotide sequence ID" value="NZ_FNVT01000034.1"/>
</dbReference>
<dbReference type="GO" id="GO:0003677">
    <property type="term" value="F:DNA binding"/>
    <property type="evidence" value="ECO:0007669"/>
    <property type="project" value="InterPro"/>
</dbReference>
<dbReference type="OrthoDB" id="3178131at2"/>
<dbReference type="Pfam" id="PF00196">
    <property type="entry name" value="GerE"/>
    <property type="match status" value="1"/>
</dbReference>
<dbReference type="PROSITE" id="PS00622">
    <property type="entry name" value="HTH_LUXR_1"/>
    <property type="match status" value="1"/>
</dbReference>
<dbReference type="Gene3D" id="3.40.50.300">
    <property type="entry name" value="P-loop containing nucleotide triphosphate hydrolases"/>
    <property type="match status" value="1"/>
</dbReference>
<accession>A0A1H6F2U7</accession>
<gene>
    <name evidence="4" type="ORF">SAMN05444920_13468</name>
</gene>
<dbReference type="EMBL" id="FNVT01000034">
    <property type="protein sequence ID" value="SEH03264.1"/>
    <property type="molecule type" value="Genomic_DNA"/>
</dbReference>
<dbReference type="GO" id="GO:0005524">
    <property type="term" value="F:ATP binding"/>
    <property type="evidence" value="ECO:0007669"/>
    <property type="project" value="UniProtKB-KW"/>
</dbReference>
<evidence type="ECO:0000256" key="2">
    <source>
        <dbReference type="ARBA" id="ARBA00022840"/>
    </source>
</evidence>
<dbReference type="SUPFAM" id="SSF46894">
    <property type="entry name" value="C-terminal effector domain of the bipartite response regulators"/>
    <property type="match status" value="1"/>
</dbReference>
<feature type="domain" description="HTH luxR-type" evidence="3">
    <location>
        <begin position="785"/>
        <end position="850"/>
    </location>
</feature>
<keyword evidence="1" id="KW-0547">Nucleotide-binding</keyword>
<dbReference type="GO" id="GO:0005737">
    <property type="term" value="C:cytoplasm"/>
    <property type="evidence" value="ECO:0007669"/>
    <property type="project" value="TreeGrafter"/>
</dbReference>
<dbReference type="PRINTS" id="PR00038">
    <property type="entry name" value="HTHLUXR"/>
</dbReference>
<evidence type="ECO:0000259" key="3">
    <source>
        <dbReference type="PROSITE" id="PS50043"/>
    </source>
</evidence>
<dbReference type="Pfam" id="PF13191">
    <property type="entry name" value="AAA_16"/>
    <property type="match status" value="1"/>
</dbReference>
<dbReference type="InterPro" id="IPR016032">
    <property type="entry name" value="Sig_transdc_resp-reg_C-effctor"/>
</dbReference>
<dbReference type="Proteomes" id="UP000236732">
    <property type="component" value="Unassembled WGS sequence"/>
</dbReference>
<proteinExistence type="predicted"/>
<organism evidence="4 5">
    <name type="scientific">Nonomuraea solani</name>
    <dbReference type="NCBI Taxonomy" id="1144553"/>
    <lineage>
        <taxon>Bacteria</taxon>
        <taxon>Bacillati</taxon>
        <taxon>Actinomycetota</taxon>
        <taxon>Actinomycetes</taxon>
        <taxon>Streptosporangiales</taxon>
        <taxon>Streptosporangiaceae</taxon>
        <taxon>Nonomuraea</taxon>
    </lineage>
</organism>
<protein>
    <submittedName>
        <fullName evidence="4">Regulatory protein, luxR family</fullName>
    </submittedName>
</protein>
<dbReference type="GO" id="GO:0006355">
    <property type="term" value="P:regulation of DNA-templated transcription"/>
    <property type="evidence" value="ECO:0007669"/>
    <property type="project" value="InterPro"/>
</dbReference>
<name>A0A1H6F2U7_9ACTN</name>
<evidence type="ECO:0000313" key="5">
    <source>
        <dbReference type="Proteomes" id="UP000236732"/>
    </source>
</evidence>
<dbReference type="AlphaFoldDB" id="A0A1H6F2U7"/>
<reference evidence="4 5" key="1">
    <citation type="submission" date="2016-10" db="EMBL/GenBank/DDBJ databases">
        <authorList>
            <person name="de Groot N.N."/>
        </authorList>
    </citation>
    <scope>NUCLEOTIDE SEQUENCE [LARGE SCALE GENOMIC DNA]</scope>
    <source>
        <strain evidence="4 5">CGMCC 4.7037</strain>
    </source>
</reference>
<evidence type="ECO:0000313" key="4">
    <source>
        <dbReference type="EMBL" id="SEH03264.1"/>
    </source>
</evidence>
<dbReference type="InterPro" id="IPR011990">
    <property type="entry name" value="TPR-like_helical_dom_sf"/>
</dbReference>
<evidence type="ECO:0000256" key="1">
    <source>
        <dbReference type="ARBA" id="ARBA00022741"/>
    </source>
</evidence>
<dbReference type="SUPFAM" id="SSF52540">
    <property type="entry name" value="P-loop containing nucleoside triphosphate hydrolases"/>
    <property type="match status" value="1"/>
</dbReference>
<dbReference type="GO" id="GO:0004016">
    <property type="term" value="F:adenylate cyclase activity"/>
    <property type="evidence" value="ECO:0007669"/>
    <property type="project" value="TreeGrafter"/>
</dbReference>
<dbReference type="Gene3D" id="1.25.40.10">
    <property type="entry name" value="Tetratricopeptide repeat domain"/>
    <property type="match status" value="1"/>
</dbReference>
<dbReference type="InterPro" id="IPR000792">
    <property type="entry name" value="Tscrpt_reg_LuxR_C"/>
</dbReference>
<dbReference type="PANTHER" id="PTHR16305:SF35">
    <property type="entry name" value="TRANSCRIPTIONAL ACTIVATOR DOMAIN"/>
    <property type="match status" value="1"/>
</dbReference>
<dbReference type="CDD" id="cd06170">
    <property type="entry name" value="LuxR_C_like"/>
    <property type="match status" value="1"/>
</dbReference>
<dbReference type="SMART" id="SM00421">
    <property type="entry name" value="HTH_LUXR"/>
    <property type="match status" value="1"/>
</dbReference>